<name>A0A654CXQ4_SPHMU</name>
<evidence type="ECO:0000313" key="1">
    <source>
        <dbReference type="EMBL" id="VXC98306.1"/>
    </source>
</evidence>
<protein>
    <submittedName>
        <fullName evidence="1">Uncharacterized protein</fullName>
    </submittedName>
</protein>
<dbReference type="AlphaFoldDB" id="A0A654CXQ4"/>
<organism evidence="1 2">
    <name type="scientific">Sphingobacterium multivorum</name>
    <dbReference type="NCBI Taxonomy" id="28454"/>
    <lineage>
        <taxon>Bacteria</taxon>
        <taxon>Pseudomonadati</taxon>
        <taxon>Bacteroidota</taxon>
        <taxon>Sphingobacteriia</taxon>
        <taxon>Sphingobacteriales</taxon>
        <taxon>Sphingobacteriaceae</taxon>
        <taxon>Sphingobacterium</taxon>
    </lineage>
</organism>
<dbReference type="EMBL" id="CABWMV010000024">
    <property type="protein sequence ID" value="VXC98306.1"/>
    <property type="molecule type" value="Genomic_DNA"/>
</dbReference>
<reference evidence="1 2" key="1">
    <citation type="submission" date="2019-10" db="EMBL/GenBank/DDBJ databases">
        <authorList>
            <person name="Karimi E."/>
        </authorList>
    </citation>
    <scope>NUCLEOTIDE SEQUENCE [LARGE SCALE GENOMIC DNA]</scope>
    <source>
        <strain evidence="1 2">Sphingobacterium sp. 8BC</strain>
    </source>
</reference>
<gene>
    <name evidence="1" type="ORF">SPHINGO8BC_51347</name>
</gene>
<proteinExistence type="predicted"/>
<sequence>MNIALISIHIAIKIAHCTVGNLIMVTFDVRYTGEKYLSESQFSLSHLEPVAEISN</sequence>
<evidence type="ECO:0000313" key="2">
    <source>
        <dbReference type="Proteomes" id="UP000432350"/>
    </source>
</evidence>
<accession>A0A654CXQ4</accession>
<dbReference type="Proteomes" id="UP000432350">
    <property type="component" value="Unassembled WGS sequence"/>
</dbReference>